<dbReference type="OrthoDB" id="1423961at2"/>
<keyword evidence="3" id="KW-1185">Reference proteome</keyword>
<comment type="caution">
    <text evidence="2">The sequence shown here is derived from an EMBL/GenBank/DDBJ whole genome shotgun (WGS) entry which is preliminary data.</text>
</comment>
<dbReference type="InterPro" id="IPR011051">
    <property type="entry name" value="RmlC_Cupin_sf"/>
</dbReference>
<name>A3I2J5_9BACT</name>
<dbReference type="RefSeq" id="WP_008202202.1">
    <property type="nucleotide sequence ID" value="NZ_CM001023.1"/>
</dbReference>
<dbReference type="SUPFAM" id="SSF51182">
    <property type="entry name" value="RmlC-like cupins"/>
    <property type="match status" value="1"/>
</dbReference>
<dbReference type="Gene3D" id="2.60.120.10">
    <property type="entry name" value="Jelly Rolls"/>
    <property type="match status" value="1"/>
</dbReference>
<feature type="domain" description="Cupin type-2" evidence="1">
    <location>
        <begin position="66"/>
        <end position="134"/>
    </location>
</feature>
<dbReference type="InterPro" id="IPR053146">
    <property type="entry name" value="QDO-like"/>
</dbReference>
<evidence type="ECO:0000313" key="3">
    <source>
        <dbReference type="Proteomes" id="UP000003919"/>
    </source>
</evidence>
<accession>A3I2J5</accession>
<evidence type="ECO:0000313" key="2">
    <source>
        <dbReference type="EMBL" id="EAZ79299.1"/>
    </source>
</evidence>
<dbReference type="PANTHER" id="PTHR36440:SF1">
    <property type="entry name" value="PUTATIVE (AFU_ORTHOLOGUE AFUA_8G07350)-RELATED"/>
    <property type="match status" value="1"/>
</dbReference>
<dbReference type="InterPro" id="IPR013096">
    <property type="entry name" value="Cupin_2"/>
</dbReference>
<dbReference type="STRING" id="388413.ALPR1_16663"/>
<dbReference type="HOGENOM" id="CLU_1387745_0_0_10"/>
<evidence type="ECO:0000259" key="1">
    <source>
        <dbReference type="Pfam" id="PF07883"/>
    </source>
</evidence>
<dbReference type="PANTHER" id="PTHR36440">
    <property type="entry name" value="PUTATIVE (AFU_ORTHOLOGUE AFUA_8G07350)-RELATED"/>
    <property type="match status" value="1"/>
</dbReference>
<protein>
    <submittedName>
        <fullName evidence="2">Cupin domain protein</fullName>
    </submittedName>
</protein>
<dbReference type="EMBL" id="AAXU02000001">
    <property type="protein sequence ID" value="EAZ79299.1"/>
    <property type="molecule type" value="Genomic_DNA"/>
</dbReference>
<dbReference type="PROSITE" id="PS51257">
    <property type="entry name" value="PROKAR_LIPOPROTEIN"/>
    <property type="match status" value="1"/>
</dbReference>
<dbReference type="AlphaFoldDB" id="A3I2J5"/>
<sequence length="196" mass="22820">MERRKFIKNTTFFGSALLIGCNGNPSETESIKQNVNADTLYIPPNDKRIKLSYEQTGDQLTTVELKLPPKMCGPAPHSHDELDEIVRVLSGTLTVMVEDSIVKIPEGGWHFRPRKKIHGFWNEEDEPVHFIEIYPNQNFDVMLQRIWDLRNRLIKSGISLDSKAAWEKVDEIQKEWGIKMYHERRKEIIDKYGLRG</sequence>
<dbReference type="InterPro" id="IPR014710">
    <property type="entry name" value="RmlC-like_jellyroll"/>
</dbReference>
<proteinExistence type="predicted"/>
<dbReference type="Proteomes" id="UP000003919">
    <property type="component" value="Chromosome"/>
</dbReference>
<dbReference type="EMBL" id="CM001023">
    <property type="protein sequence ID" value="EAZ79299.1"/>
    <property type="molecule type" value="Genomic_DNA"/>
</dbReference>
<reference evidence="2 3" key="1">
    <citation type="journal article" date="2011" name="J. Bacteriol.">
        <title>Complete genome sequence of Algoriphagus sp. PR1, bacterial prey of a colony-forming choanoflagellate.</title>
        <authorList>
            <person name="Alegado R.A."/>
            <person name="Ferriera S."/>
            <person name="Nusbaum C."/>
            <person name="Young S.K."/>
            <person name="Zeng Q."/>
            <person name="Imamovic A."/>
            <person name="Fairclough S.R."/>
            <person name="King N."/>
        </authorList>
    </citation>
    <scope>NUCLEOTIDE SEQUENCE [LARGE SCALE GENOMIC DNA]</scope>
    <source>
        <strain evidence="2 3">PR1</strain>
    </source>
</reference>
<dbReference type="Pfam" id="PF07883">
    <property type="entry name" value="Cupin_2"/>
    <property type="match status" value="1"/>
</dbReference>
<gene>
    <name evidence="2" type="ORF">ALPR1_16663</name>
</gene>
<organism evidence="2 3">
    <name type="scientific">Algoriphagus machipongonensis</name>
    <dbReference type="NCBI Taxonomy" id="388413"/>
    <lineage>
        <taxon>Bacteria</taxon>
        <taxon>Pseudomonadati</taxon>
        <taxon>Bacteroidota</taxon>
        <taxon>Cytophagia</taxon>
        <taxon>Cytophagales</taxon>
        <taxon>Cyclobacteriaceae</taxon>
        <taxon>Algoriphagus</taxon>
    </lineage>
</organism>
<dbReference type="eggNOG" id="COG0662">
    <property type="taxonomic scope" value="Bacteria"/>
</dbReference>